<dbReference type="InterPro" id="IPR052727">
    <property type="entry name" value="Rab4/Rab5_effector"/>
</dbReference>
<dbReference type="GeneID" id="20638321"/>
<dbReference type="RefSeq" id="XP_009528154.1">
    <property type="nucleotide sequence ID" value="XM_009529859.1"/>
</dbReference>
<protein>
    <recommendedName>
        <fullName evidence="4">FYVE-type domain-containing protein</fullName>
    </recommendedName>
</protein>
<organism evidence="2 3">
    <name type="scientific">Phytophthora sojae (strain P6497)</name>
    <name type="common">Soybean stem and root rot agent</name>
    <name type="synonym">Phytophthora megasperma f. sp. glycines</name>
    <dbReference type="NCBI Taxonomy" id="1094619"/>
    <lineage>
        <taxon>Eukaryota</taxon>
        <taxon>Sar</taxon>
        <taxon>Stramenopiles</taxon>
        <taxon>Oomycota</taxon>
        <taxon>Peronosporomycetes</taxon>
        <taxon>Peronosporales</taxon>
        <taxon>Peronosporaceae</taxon>
        <taxon>Phytophthora</taxon>
    </lineage>
</organism>
<sequence length="410" mass="46154">MPKKDWFAENPYPGLRLSEDVKHQLGDLVNEFLEGYFRKYEEFVSIDNRRVDEQRWKHLKSKNDLHVYEERCCRESEANMEPWNPRTSQCSPASTKSAMPAMLRVGTVPGRLDDLMFGVVNPTLDAMRVRASYVHDVDAAAILCPIVEPSKEEPFRSLIVKWLAIDNPFESTNLMKTRDLVYVEATGILHLSNGDRVGYHLKHSIEFPQTKPQPNVIRAKLSYCSFYRQIHANVIDVFGTSTMVPGGNVRRFISTRVAAETLLSTSNLVFCAQMKKMSWILEQQRSAVGFQREQNKCCVMCSKTTSSGFMGRLGKSTCNLCYGSVCYSCKINWRISFIALGEKLVQRKIAFCATCISKASICDAKQVARDQATGCRADKAVSTASHSGTVEESEFSADSHFDPAEVSECV</sequence>
<name>G4ZQ16_PHYSP</name>
<dbReference type="InterPro" id="IPR023393">
    <property type="entry name" value="START-like_dom_sf"/>
</dbReference>
<proteinExistence type="predicted"/>
<dbReference type="PANTHER" id="PTHR13510">
    <property type="entry name" value="FYVE-FINGER-CONTAINING RAB5 EFFECTOR PROTEIN RABENOSYN-5-RELATED"/>
    <property type="match status" value="1"/>
</dbReference>
<dbReference type="AlphaFoldDB" id="G4ZQ16"/>
<evidence type="ECO:0000256" key="1">
    <source>
        <dbReference type="SAM" id="MobiDB-lite"/>
    </source>
</evidence>
<evidence type="ECO:0008006" key="4">
    <source>
        <dbReference type="Google" id="ProtNLM"/>
    </source>
</evidence>
<feature type="region of interest" description="Disordered" evidence="1">
    <location>
        <begin position="386"/>
        <end position="410"/>
    </location>
</feature>
<dbReference type="SMR" id="G4ZQ16"/>
<keyword evidence="3" id="KW-1185">Reference proteome</keyword>
<dbReference type="Gene3D" id="3.30.530.20">
    <property type="match status" value="1"/>
</dbReference>
<dbReference type="Proteomes" id="UP000002640">
    <property type="component" value="Unassembled WGS sequence"/>
</dbReference>
<gene>
    <name evidence="2" type="ORF">PHYSODRAFT_252892</name>
</gene>
<evidence type="ECO:0000313" key="3">
    <source>
        <dbReference type="Proteomes" id="UP000002640"/>
    </source>
</evidence>
<evidence type="ECO:0000313" key="2">
    <source>
        <dbReference type="EMBL" id="EGZ14405.1"/>
    </source>
</evidence>
<dbReference type="InParanoid" id="G4ZQ16"/>
<dbReference type="STRING" id="1094619.G4ZQ16"/>
<reference evidence="2 3" key="1">
    <citation type="journal article" date="2006" name="Science">
        <title>Phytophthora genome sequences uncover evolutionary origins and mechanisms of pathogenesis.</title>
        <authorList>
            <person name="Tyler B.M."/>
            <person name="Tripathy S."/>
            <person name="Zhang X."/>
            <person name="Dehal P."/>
            <person name="Jiang R.H."/>
            <person name="Aerts A."/>
            <person name="Arredondo F.D."/>
            <person name="Baxter L."/>
            <person name="Bensasson D."/>
            <person name="Beynon J.L."/>
            <person name="Chapman J."/>
            <person name="Damasceno C.M."/>
            <person name="Dorrance A.E."/>
            <person name="Dou D."/>
            <person name="Dickerman A.W."/>
            <person name="Dubchak I.L."/>
            <person name="Garbelotto M."/>
            <person name="Gijzen M."/>
            <person name="Gordon S.G."/>
            <person name="Govers F."/>
            <person name="Grunwald N.J."/>
            <person name="Huang W."/>
            <person name="Ivors K.L."/>
            <person name="Jones R.W."/>
            <person name="Kamoun S."/>
            <person name="Krampis K."/>
            <person name="Lamour K.H."/>
            <person name="Lee M.K."/>
            <person name="McDonald W.H."/>
            <person name="Medina M."/>
            <person name="Meijer H.J."/>
            <person name="Nordberg E.K."/>
            <person name="Maclean D.J."/>
            <person name="Ospina-Giraldo M.D."/>
            <person name="Morris P.F."/>
            <person name="Phuntumart V."/>
            <person name="Putnam N.H."/>
            <person name="Rash S."/>
            <person name="Rose J.K."/>
            <person name="Sakihama Y."/>
            <person name="Salamov A.A."/>
            <person name="Savidor A."/>
            <person name="Scheuring C.F."/>
            <person name="Smith B.M."/>
            <person name="Sobral B.W."/>
            <person name="Terry A."/>
            <person name="Torto-Alalibo T.A."/>
            <person name="Win J."/>
            <person name="Xu Z."/>
            <person name="Zhang H."/>
            <person name="Grigoriev I.V."/>
            <person name="Rokhsar D.S."/>
            <person name="Boore J.L."/>
        </authorList>
    </citation>
    <scope>NUCLEOTIDE SEQUENCE [LARGE SCALE GENOMIC DNA]</scope>
    <source>
        <strain evidence="2 3">P6497</strain>
    </source>
</reference>
<accession>G4ZQ16</accession>
<dbReference type="EMBL" id="JH159155">
    <property type="protein sequence ID" value="EGZ14405.1"/>
    <property type="molecule type" value="Genomic_DNA"/>
</dbReference>
<dbReference type="KEGG" id="psoj:PHYSODRAFT_252892"/>
<dbReference type="PANTHER" id="PTHR13510:SF44">
    <property type="entry name" value="RABENOSYN-5"/>
    <property type="match status" value="1"/>
</dbReference>